<dbReference type="HOGENOM" id="CLU_1936312_0_0_6"/>
<dbReference type="EMBL" id="CP009888">
    <property type="protein sequence ID" value="AIY64081.1"/>
    <property type="molecule type" value="Genomic_DNA"/>
</dbReference>
<evidence type="ECO:0000313" key="3">
    <source>
        <dbReference type="Proteomes" id="UP000030341"/>
    </source>
</evidence>
<organism evidence="2 3">
    <name type="scientific">Pseudoalteromonas piratica</name>
    <dbReference type="NCBI Taxonomy" id="1348114"/>
    <lineage>
        <taxon>Bacteria</taxon>
        <taxon>Pseudomonadati</taxon>
        <taxon>Pseudomonadota</taxon>
        <taxon>Gammaproteobacteria</taxon>
        <taxon>Alteromonadales</taxon>
        <taxon>Pseudoalteromonadaceae</taxon>
        <taxon>Pseudoalteromonas</taxon>
    </lineage>
</organism>
<dbReference type="AlphaFoldDB" id="A0A0A7EDC5"/>
<name>A0A0A7EDC5_9GAMM</name>
<feature type="transmembrane region" description="Helical" evidence="1">
    <location>
        <begin position="6"/>
        <end position="25"/>
    </location>
</feature>
<keyword evidence="1" id="KW-0812">Transmembrane</keyword>
<keyword evidence="3" id="KW-1185">Reference proteome</keyword>
<evidence type="ECO:0008006" key="4">
    <source>
        <dbReference type="Google" id="ProtNLM"/>
    </source>
</evidence>
<keyword evidence="1" id="KW-1133">Transmembrane helix</keyword>
<keyword evidence="1" id="KW-0472">Membrane</keyword>
<dbReference type="OrthoDB" id="6293194at2"/>
<sequence length="130" mass="15337">MKLELLLVGGLILLWGLEPWVYYLLCRQRKRSWRACAIEKVTLVGLQDLVPFYSFKDKQMMLQYCFEQEKHSVILEYDKSCLSALNDNQTVYLFVDPTNPEKAFLYRMPNRIIAYLFPLLGFLLFTLALT</sequence>
<accession>A0A0A7EDC5</accession>
<dbReference type="eggNOG" id="ENOG503343J">
    <property type="taxonomic scope" value="Bacteria"/>
</dbReference>
<proteinExistence type="predicted"/>
<protein>
    <recommendedName>
        <fullName evidence="4">DUF3592 domain-containing protein</fullName>
    </recommendedName>
</protein>
<gene>
    <name evidence="2" type="ORF">OM33_02115</name>
</gene>
<dbReference type="KEGG" id="pseo:OM33_02115"/>
<evidence type="ECO:0000256" key="1">
    <source>
        <dbReference type="SAM" id="Phobius"/>
    </source>
</evidence>
<reference evidence="2 3" key="1">
    <citation type="submission" date="2014-11" db="EMBL/GenBank/DDBJ databases">
        <title>Complete Genome Sequence of Pseudoalteromonas sp. Strain OCN003 Isolated from Kaneohe Bay, Oahu, Hawaii.</title>
        <authorList>
            <person name="Beurmann S."/>
            <person name="Videau P."/>
            <person name="Ushijima B."/>
            <person name="Smith A.M."/>
            <person name="Aeby G.S."/>
            <person name="Callahan S.M."/>
            <person name="Belcaid M."/>
        </authorList>
    </citation>
    <scope>NUCLEOTIDE SEQUENCE [LARGE SCALE GENOMIC DNA]</scope>
    <source>
        <strain evidence="2 3">OCN003</strain>
    </source>
</reference>
<feature type="transmembrane region" description="Helical" evidence="1">
    <location>
        <begin position="112"/>
        <end position="129"/>
    </location>
</feature>
<dbReference type="STRING" id="1348114.OM33_02115"/>
<evidence type="ECO:0000313" key="2">
    <source>
        <dbReference type="EMBL" id="AIY64081.1"/>
    </source>
</evidence>
<dbReference type="Proteomes" id="UP000030341">
    <property type="component" value="Chromosome 1"/>
</dbReference>
<dbReference type="RefSeq" id="WP_038638135.1">
    <property type="nucleotide sequence ID" value="NZ_CP009888.1"/>
</dbReference>